<gene>
    <name evidence="1" type="ORF">PVOR_15314</name>
</gene>
<reference evidence="1 2" key="1">
    <citation type="journal article" date="2010" name="BMC Genomics">
        <title>Genome sequence of the pattern forming Paenibacillus vortex bacterium reveals potential for thriving in complex environments.</title>
        <authorList>
            <person name="Sirota-Madi A."/>
            <person name="Olender T."/>
            <person name="Helman Y."/>
            <person name="Ingham C."/>
            <person name="Brainis I."/>
            <person name="Roth D."/>
            <person name="Hagi E."/>
            <person name="Brodsky L."/>
            <person name="Leshkowitz D."/>
            <person name="Galatenko V."/>
            <person name="Nikolaev V."/>
            <person name="Mugasimangalam R.C."/>
            <person name="Bransburg-Zabary S."/>
            <person name="Gutnick D.L."/>
            <person name="Lancet D."/>
            <person name="Ben-Jacob E."/>
        </authorList>
    </citation>
    <scope>NUCLEOTIDE SEQUENCE [LARGE SCALE GENOMIC DNA]</scope>
    <source>
        <strain evidence="1 2">V453</strain>
    </source>
</reference>
<protein>
    <submittedName>
        <fullName evidence="1">Uncharacterized protein</fullName>
    </submittedName>
</protein>
<evidence type="ECO:0000313" key="2">
    <source>
        <dbReference type="Proteomes" id="UP000003094"/>
    </source>
</evidence>
<organism evidence="1 2">
    <name type="scientific">Paenibacillus vortex V453</name>
    <dbReference type="NCBI Taxonomy" id="715225"/>
    <lineage>
        <taxon>Bacteria</taxon>
        <taxon>Bacillati</taxon>
        <taxon>Bacillota</taxon>
        <taxon>Bacilli</taxon>
        <taxon>Bacillales</taxon>
        <taxon>Paenibacillaceae</taxon>
        <taxon>Paenibacillus</taxon>
    </lineage>
</organism>
<dbReference type="EMBL" id="ADHJ01000023">
    <property type="protein sequence ID" value="EFU41014.1"/>
    <property type="molecule type" value="Genomic_DNA"/>
</dbReference>
<comment type="caution">
    <text evidence="1">The sequence shown here is derived from an EMBL/GenBank/DDBJ whole genome shotgun (WGS) entry which is preliminary data.</text>
</comment>
<dbReference type="KEGG" id="pvo:PVOR_15314"/>
<keyword evidence="2" id="KW-1185">Reference proteome</keyword>
<sequence>MESADTSAPTNHIVASSWRILKPIERRECGNVI</sequence>
<proteinExistence type="predicted"/>
<accession>A0A2R9SUH1</accession>
<dbReference type="Proteomes" id="UP000003094">
    <property type="component" value="Unassembled WGS sequence"/>
</dbReference>
<evidence type="ECO:0000313" key="1">
    <source>
        <dbReference type="EMBL" id="EFU41014.1"/>
    </source>
</evidence>
<dbReference type="AlphaFoldDB" id="A0A2R9SUH1"/>
<name>A0A2R9SUH1_9BACL</name>